<keyword evidence="9" id="KW-1133">Transmembrane helix</keyword>
<evidence type="ECO:0008006" key="18">
    <source>
        <dbReference type="Google" id="ProtNLM"/>
    </source>
</evidence>
<dbReference type="PROSITE" id="PS01187">
    <property type="entry name" value="EGF_CA"/>
    <property type="match status" value="1"/>
</dbReference>
<evidence type="ECO:0000256" key="6">
    <source>
        <dbReference type="ARBA" id="ARBA00022741"/>
    </source>
</evidence>
<dbReference type="CDD" id="cd00054">
    <property type="entry name" value="EGF_CA"/>
    <property type="match status" value="1"/>
</dbReference>
<proteinExistence type="predicted"/>
<feature type="disulfide bond" evidence="12">
    <location>
        <begin position="165"/>
        <end position="175"/>
    </location>
</feature>
<feature type="domain" description="EGF-like" evidence="15">
    <location>
        <begin position="161"/>
        <end position="196"/>
    </location>
</feature>
<evidence type="ECO:0000256" key="1">
    <source>
        <dbReference type="ARBA" id="ARBA00004479"/>
    </source>
</evidence>
<organism evidence="16 17">
    <name type="scientific">Digitaria exilis</name>
    <dbReference type="NCBI Taxonomy" id="1010633"/>
    <lineage>
        <taxon>Eukaryota</taxon>
        <taxon>Viridiplantae</taxon>
        <taxon>Streptophyta</taxon>
        <taxon>Embryophyta</taxon>
        <taxon>Tracheophyta</taxon>
        <taxon>Spermatophyta</taxon>
        <taxon>Magnoliopsida</taxon>
        <taxon>Liliopsida</taxon>
        <taxon>Poales</taxon>
        <taxon>Poaceae</taxon>
        <taxon>PACMAD clade</taxon>
        <taxon>Panicoideae</taxon>
        <taxon>Panicodae</taxon>
        <taxon>Paniceae</taxon>
        <taxon>Anthephorinae</taxon>
        <taxon>Digitaria</taxon>
    </lineage>
</organism>
<keyword evidence="10" id="KW-0472">Membrane</keyword>
<dbReference type="GO" id="GO:0005524">
    <property type="term" value="F:ATP binding"/>
    <property type="evidence" value="ECO:0007669"/>
    <property type="project" value="UniProtKB-UniRule"/>
</dbReference>
<dbReference type="InterPro" id="IPR000152">
    <property type="entry name" value="EGF-type_Asp/Asn_hydroxyl_site"/>
</dbReference>
<dbReference type="InterPro" id="IPR017441">
    <property type="entry name" value="Protein_kinase_ATP_BS"/>
</dbReference>
<evidence type="ECO:0000256" key="12">
    <source>
        <dbReference type="PROSITE-ProRule" id="PRU00076"/>
    </source>
</evidence>
<dbReference type="AlphaFoldDB" id="A0A835FC48"/>
<dbReference type="Proteomes" id="UP000636709">
    <property type="component" value="Unassembled WGS sequence"/>
</dbReference>
<evidence type="ECO:0000259" key="15">
    <source>
        <dbReference type="PROSITE" id="PS50026"/>
    </source>
</evidence>
<dbReference type="InterPro" id="IPR011009">
    <property type="entry name" value="Kinase-like_dom_sf"/>
</dbReference>
<keyword evidence="4" id="KW-0812">Transmembrane</keyword>
<dbReference type="GO" id="GO:0004674">
    <property type="term" value="F:protein serine/threonine kinase activity"/>
    <property type="evidence" value="ECO:0007669"/>
    <property type="project" value="UniProtKB-KW"/>
</dbReference>
<comment type="caution">
    <text evidence="16">The sequence shown here is derived from an EMBL/GenBank/DDBJ whole genome shotgun (WGS) entry which is preliminary data.</text>
</comment>
<dbReference type="PANTHER" id="PTHR27005">
    <property type="entry name" value="WALL-ASSOCIATED RECEPTOR KINASE-LIKE 21"/>
    <property type="match status" value="1"/>
</dbReference>
<dbReference type="Gene3D" id="3.30.200.20">
    <property type="entry name" value="Phosphorylase Kinase, domain 1"/>
    <property type="match status" value="1"/>
</dbReference>
<dbReference type="InterPro" id="IPR045274">
    <property type="entry name" value="WAK-like"/>
</dbReference>
<dbReference type="InterPro" id="IPR000742">
    <property type="entry name" value="EGF"/>
</dbReference>
<dbReference type="EMBL" id="JACEFO010001389">
    <property type="protein sequence ID" value="KAF8737627.1"/>
    <property type="molecule type" value="Genomic_DNA"/>
</dbReference>
<evidence type="ECO:0000256" key="4">
    <source>
        <dbReference type="ARBA" id="ARBA00022692"/>
    </source>
</evidence>
<dbReference type="InterPro" id="IPR001881">
    <property type="entry name" value="EGF-like_Ca-bd_dom"/>
</dbReference>
<keyword evidence="7" id="KW-0418">Kinase</keyword>
<evidence type="ECO:0000256" key="8">
    <source>
        <dbReference type="ARBA" id="ARBA00022840"/>
    </source>
</evidence>
<evidence type="ECO:0000313" key="17">
    <source>
        <dbReference type="Proteomes" id="UP000636709"/>
    </source>
</evidence>
<comment type="caution">
    <text evidence="12">Lacks conserved residue(s) required for the propagation of feature annotation.</text>
</comment>
<dbReference type="InterPro" id="IPR000719">
    <property type="entry name" value="Prot_kinase_dom"/>
</dbReference>
<dbReference type="PANTHER" id="PTHR27005:SF283">
    <property type="entry name" value="OS02G0633066 PROTEIN"/>
    <property type="match status" value="1"/>
</dbReference>
<feature type="binding site" evidence="13">
    <location>
        <position position="257"/>
    </location>
    <ligand>
        <name>ATP</name>
        <dbReference type="ChEBI" id="CHEBI:30616"/>
    </ligand>
</feature>
<keyword evidence="2" id="KW-0723">Serine/threonine-protein kinase</keyword>
<reference evidence="16" key="1">
    <citation type="submission" date="2020-07" db="EMBL/GenBank/DDBJ databases">
        <title>Genome sequence and genetic diversity analysis of an under-domesticated orphan crop, white fonio (Digitaria exilis).</title>
        <authorList>
            <person name="Bennetzen J.L."/>
            <person name="Chen S."/>
            <person name="Ma X."/>
            <person name="Wang X."/>
            <person name="Yssel A.E.J."/>
            <person name="Chaluvadi S.R."/>
            <person name="Johnson M."/>
            <person name="Gangashetty P."/>
            <person name="Hamidou F."/>
            <person name="Sanogo M.D."/>
            <person name="Zwaenepoel A."/>
            <person name="Wallace J."/>
            <person name="Van De Peer Y."/>
            <person name="Van Deynze A."/>
        </authorList>
    </citation>
    <scope>NUCLEOTIDE SEQUENCE</scope>
    <source>
        <tissue evidence="16">Leaves</tissue>
    </source>
</reference>
<dbReference type="FunFam" id="3.30.200.20:FF:000043">
    <property type="entry name" value="Wall-associated receptor kinase 2"/>
    <property type="match status" value="1"/>
</dbReference>
<dbReference type="SUPFAM" id="SSF57196">
    <property type="entry name" value="EGF/Laminin"/>
    <property type="match status" value="1"/>
</dbReference>
<comment type="subcellular location">
    <subcellularLocation>
        <location evidence="1">Membrane</location>
        <topology evidence="1">Single-pass type I membrane protein</topology>
    </subcellularLocation>
</comment>
<accession>A0A835FC48</accession>
<dbReference type="SMART" id="SM00179">
    <property type="entry name" value="EGF_CA"/>
    <property type="match status" value="1"/>
</dbReference>
<evidence type="ECO:0000259" key="14">
    <source>
        <dbReference type="PROSITE" id="PS50011"/>
    </source>
</evidence>
<evidence type="ECO:0000256" key="2">
    <source>
        <dbReference type="ARBA" id="ARBA00022527"/>
    </source>
</evidence>
<dbReference type="OrthoDB" id="4062651at2759"/>
<evidence type="ECO:0000256" key="3">
    <source>
        <dbReference type="ARBA" id="ARBA00022679"/>
    </source>
</evidence>
<keyword evidence="12" id="KW-0245">EGF-like domain</keyword>
<gene>
    <name evidence="16" type="ORF">HU200_014065</name>
</gene>
<dbReference type="SUPFAM" id="SSF56112">
    <property type="entry name" value="Protein kinase-like (PK-like)"/>
    <property type="match status" value="1"/>
</dbReference>
<evidence type="ECO:0000256" key="7">
    <source>
        <dbReference type="ARBA" id="ARBA00022777"/>
    </source>
</evidence>
<sequence>MPPRLYLGNGSLQVMGISLENSTVRVVGPDIDMVESISTDYAAIGTWGGQGWGLSDEGPYILSQEYNELVLSGCGLSIELLIPDPQVDQVINTCGAMCSPSDRDNECREQPKSPRCGKCSGLGCCQVPVAVGRVAYKARLIKTLQDPIVITNYSVFISEQDIDECKLPDKCYGSCTNIPGKYICECPRGTSGDPSIPNGCVKPYASHTDIAERMIITLEELEKATNNFDKSCELGGGGHGIVHKGILSTQHVVAIKKSKIVIQREIDDFLNEVAILSQMNHRNIVKLLGCCLETEVPLLVYEFISNATLYNQLRVEAPISIHWKDRLRIVVKLLGPLHICTHSLQCQ</sequence>
<evidence type="ECO:0000256" key="10">
    <source>
        <dbReference type="ARBA" id="ARBA00023136"/>
    </source>
</evidence>
<keyword evidence="6 13" id="KW-0547">Nucleotide-binding</keyword>
<dbReference type="PROSITE" id="PS00010">
    <property type="entry name" value="ASX_HYDROXYL"/>
    <property type="match status" value="1"/>
</dbReference>
<dbReference type="PROSITE" id="PS50026">
    <property type="entry name" value="EGF_3"/>
    <property type="match status" value="1"/>
</dbReference>
<evidence type="ECO:0000256" key="9">
    <source>
        <dbReference type="ARBA" id="ARBA00022989"/>
    </source>
</evidence>
<keyword evidence="5" id="KW-0732">Signal</keyword>
<feature type="domain" description="Protein kinase" evidence="14">
    <location>
        <begin position="228"/>
        <end position="347"/>
    </location>
</feature>
<protein>
    <recommendedName>
        <fullName evidence="18">Protein kinase domain-containing protein</fullName>
    </recommendedName>
</protein>
<name>A0A835FC48_9POAL</name>
<keyword evidence="11 12" id="KW-1015">Disulfide bond</keyword>
<dbReference type="Pfam" id="PF07714">
    <property type="entry name" value="PK_Tyr_Ser-Thr"/>
    <property type="match status" value="1"/>
</dbReference>
<keyword evidence="3" id="KW-0808">Transferase</keyword>
<dbReference type="InterPro" id="IPR018097">
    <property type="entry name" value="EGF_Ca-bd_CS"/>
</dbReference>
<dbReference type="GO" id="GO:0005509">
    <property type="term" value="F:calcium ion binding"/>
    <property type="evidence" value="ECO:0007669"/>
    <property type="project" value="InterPro"/>
</dbReference>
<dbReference type="GO" id="GO:0007166">
    <property type="term" value="P:cell surface receptor signaling pathway"/>
    <property type="evidence" value="ECO:0007669"/>
    <property type="project" value="InterPro"/>
</dbReference>
<evidence type="ECO:0000256" key="5">
    <source>
        <dbReference type="ARBA" id="ARBA00022729"/>
    </source>
</evidence>
<evidence type="ECO:0000313" key="16">
    <source>
        <dbReference type="EMBL" id="KAF8737627.1"/>
    </source>
</evidence>
<evidence type="ECO:0000256" key="11">
    <source>
        <dbReference type="ARBA" id="ARBA00023157"/>
    </source>
</evidence>
<dbReference type="InterPro" id="IPR001245">
    <property type="entry name" value="Ser-Thr/Tyr_kinase_cat_dom"/>
</dbReference>
<keyword evidence="8 13" id="KW-0067">ATP-binding</keyword>
<dbReference type="GO" id="GO:0005886">
    <property type="term" value="C:plasma membrane"/>
    <property type="evidence" value="ECO:0007669"/>
    <property type="project" value="TreeGrafter"/>
</dbReference>
<dbReference type="PROSITE" id="PS50011">
    <property type="entry name" value="PROTEIN_KINASE_DOM"/>
    <property type="match status" value="1"/>
</dbReference>
<dbReference type="Gene3D" id="2.10.25.10">
    <property type="entry name" value="Laminin"/>
    <property type="match status" value="1"/>
</dbReference>
<evidence type="ECO:0000256" key="13">
    <source>
        <dbReference type="PROSITE-ProRule" id="PRU10141"/>
    </source>
</evidence>
<dbReference type="PROSITE" id="PS00107">
    <property type="entry name" value="PROTEIN_KINASE_ATP"/>
    <property type="match status" value="1"/>
</dbReference>
<keyword evidence="17" id="KW-1185">Reference proteome</keyword>